<reference evidence="13 14" key="1">
    <citation type="submission" date="2021-01" db="EMBL/GenBank/DDBJ databases">
        <title>Tumebacillus sp. strain ITR2 16S ribosomal RNA gene Genome sequencing and assembly.</title>
        <authorList>
            <person name="Kang M."/>
        </authorList>
    </citation>
    <scope>NUCLEOTIDE SEQUENCE [LARGE SCALE GENOMIC DNA]</scope>
    <source>
        <strain evidence="13 14">ITR2</strain>
    </source>
</reference>
<dbReference type="Proteomes" id="UP000602284">
    <property type="component" value="Unassembled WGS sequence"/>
</dbReference>
<keyword evidence="7 13" id="KW-0418">Kinase</keyword>
<evidence type="ECO:0000256" key="2">
    <source>
        <dbReference type="ARBA" id="ARBA00004651"/>
    </source>
</evidence>
<evidence type="ECO:0000256" key="5">
    <source>
        <dbReference type="ARBA" id="ARBA00022679"/>
    </source>
</evidence>
<feature type="transmembrane region" description="Helical" evidence="11">
    <location>
        <begin position="171"/>
        <end position="194"/>
    </location>
</feature>
<feature type="transmembrane region" description="Helical" evidence="11">
    <location>
        <begin position="139"/>
        <end position="159"/>
    </location>
</feature>
<dbReference type="GO" id="GO:0016301">
    <property type="term" value="F:kinase activity"/>
    <property type="evidence" value="ECO:0007669"/>
    <property type="project" value="UniProtKB-KW"/>
</dbReference>
<proteinExistence type="predicted"/>
<feature type="transmembrane region" description="Helical" evidence="11">
    <location>
        <begin position="37"/>
        <end position="55"/>
    </location>
</feature>
<dbReference type="PANTHER" id="PTHR24421">
    <property type="entry name" value="NITRATE/NITRITE SENSOR PROTEIN NARX-RELATED"/>
    <property type="match status" value="1"/>
</dbReference>
<feature type="transmembrane region" description="Helical" evidence="11">
    <location>
        <begin position="12"/>
        <end position="30"/>
    </location>
</feature>
<dbReference type="Gene3D" id="3.30.450.40">
    <property type="match status" value="1"/>
</dbReference>
<comment type="caution">
    <text evidence="13">The sequence shown here is derived from an EMBL/GenBank/DDBJ whole genome shotgun (WGS) entry which is preliminary data.</text>
</comment>
<keyword evidence="14" id="KW-1185">Reference proteome</keyword>
<keyword evidence="10 11" id="KW-0472">Membrane</keyword>
<name>A0ABS1J6J5_9BACL</name>
<comment type="catalytic activity">
    <reaction evidence="1">
        <text>ATP + protein L-histidine = ADP + protein N-phospho-L-histidine.</text>
        <dbReference type="EC" id="2.7.13.3"/>
    </reaction>
</comment>
<protein>
    <recommendedName>
        <fullName evidence="3">histidine kinase</fullName>
        <ecNumber evidence="3">2.7.13.3</ecNumber>
    </recommendedName>
</protein>
<dbReference type="Gene3D" id="1.20.5.1930">
    <property type="match status" value="1"/>
</dbReference>
<dbReference type="InterPro" id="IPR050482">
    <property type="entry name" value="Sensor_HK_TwoCompSys"/>
</dbReference>
<organism evidence="13 14">
    <name type="scientific">Tumebacillus amylolyticus</name>
    <dbReference type="NCBI Taxonomy" id="2801339"/>
    <lineage>
        <taxon>Bacteria</taxon>
        <taxon>Bacillati</taxon>
        <taxon>Bacillota</taxon>
        <taxon>Bacilli</taxon>
        <taxon>Bacillales</taxon>
        <taxon>Alicyclobacillaceae</taxon>
        <taxon>Tumebacillus</taxon>
    </lineage>
</organism>
<dbReference type="PANTHER" id="PTHR24421:SF37">
    <property type="entry name" value="SENSOR HISTIDINE KINASE NARS"/>
    <property type="match status" value="1"/>
</dbReference>
<evidence type="ECO:0000256" key="7">
    <source>
        <dbReference type="ARBA" id="ARBA00022777"/>
    </source>
</evidence>
<dbReference type="InterPro" id="IPR003018">
    <property type="entry name" value="GAF"/>
</dbReference>
<evidence type="ECO:0000313" key="13">
    <source>
        <dbReference type="EMBL" id="MBL0385884.1"/>
    </source>
</evidence>
<dbReference type="Pfam" id="PF07730">
    <property type="entry name" value="HisKA_3"/>
    <property type="match status" value="1"/>
</dbReference>
<dbReference type="Pfam" id="PF02518">
    <property type="entry name" value="HATPase_c"/>
    <property type="match status" value="1"/>
</dbReference>
<dbReference type="CDD" id="cd16917">
    <property type="entry name" value="HATPase_UhpB-NarQ-NarX-like"/>
    <property type="match status" value="1"/>
</dbReference>
<feature type="transmembrane region" description="Helical" evidence="11">
    <location>
        <begin position="109"/>
        <end position="127"/>
    </location>
</feature>
<evidence type="ECO:0000256" key="6">
    <source>
        <dbReference type="ARBA" id="ARBA00022692"/>
    </source>
</evidence>
<dbReference type="SUPFAM" id="SSF55781">
    <property type="entry name" value="GAF domain-like"/>
    <property type="match status" value="1"/>
</dbReference>
<dbReference type="InterPro" id="IPR036890">
    <property type="entry name" value="HATPase_C_sf"/>
</dbReference>
<dbReference type="EC" id="2.7.13.3" evidence="3"/>
<dbReference type="InterPro" id="IPR011712">
    <property type="entry name" value="Sig_transdc_His_kin_sub3_dim/P"/>
</dbReference>
<dbReference type="Gene3D" id="3.30.565.10">
    <property type="entry name" value="Histidine kinase-like ATPase, C-terminal domain"/>
    <property type="match status" value="1"/>
</dbReference>
<evidence type="ECO:0000256" key="10">
    <source>
        <dbReference type="ARBA" id="ARBA00023136"/>
    </source>
</evidence>
<keyword evidence="5" id="KW-0808">Transferase</keyword>
<keyword evidence="6 11" id="KW-0812">Transmembrane</keyword>
<dbReference type="InterPro" id="IPR003594">
    <property type="entry name" value="HATPase_dom"/>
</dbReference>
<evidence type="ECO:0000256" key="9">
    <source>
        <dbReference type="ARBA" id="ARBA00023012"/>
    </source>
</evidence>
<keyword evidence="8 11" id="KW-1133">Transmembrane helix</keyword>
<dbReference type="SMART" id="SM00065">
    <property type="entry name" value="GAF"/>
    <property type="match status" value="1"/>
</dbReference>
<dbReference type="SUPFAM" id="SSF55874">
    <property type="entry name" value="ATPase domain of HSP90 chaperone/DNA topoisomerase II/histidine kinase"/>
    <property type="match status" value="1"/>
</dbReference>
<evidence type="ECO:0000256" key="8">
    <source>
        <dbReference type="ARBA" id="ARBA00022989"/>
    </source>
</evidence>
<dbReference type="RefSeq" id="WP_201631444.1">
    <property type="nucleotide sequence ID" value="NZ_JAEQNB010000001.1"/>
</dbReference>
<evidence type="ECO:0000313" key="14">
    <source>
        <dbReference type="Proteomes" id="UP000602284"/>
    </source>
</evidence>
<keyword evidence="9" id="KW-0902">Two-component regulatory system</keyword>
<accession>A0ABS1J6J5</accession>
<dbReference type="Pfam" id="PF13185">
    <property type="entry name" value="GAF_2"/>
    <property type="match status" value="1"/>
</dbReference>
<gene>
    <name evidence="13" type="ORF">JJB07_04400</name>
</gene>
<evidence type="ECO:0000259" key="12">
    <source>
        <dbReference type="SMART" id="SM00065"/>
    </source>
</evidence>
<evidence type="ECO:0000256" key="4">
    <source>
        <dbReference type="ARBA" id="ARBA00022475"/>
    </source>
</evidence>
<dbReference type="InterPro" id="IPR029016">
    <property type="entry name" value="GAF-like_dom_sf"/>
</dbReference>
<feature type="transmembrane region" description="Helical" evidence="11">
    <location>
        <begin position="206"/>
        <end position="224"/>
    </location>
</feature>
<keyword evidence="4" id="KW-1003">Cell membrane</keyword>
<comment type="subcellular location">
    <subcellularLocation>
        <location evidence="2">Cell membrane</location>
        <topology evidence="2">Multi-pass membrane protein</topology>
    </subcellularLocation>
</comment>
<dbReference type="EMBL" id="JAEQNB010000001">
    <property type="protein sequence ID" value="MBL0385884.1"/>
    <property type="molecule type" value="Genomic_DNA"/>
</dbReference>
<evidence type="ECO:0000256" key="3">
    <source>
        <dbReference type="ARBA" id="ARBA00012438"/>
    </source>
</evidence>
<evidence type="ECO:0000256" key="11">
    <source>
        <dbReference type="SAM" id="Phobius"/>
    </source>
</evidence>
<feature type="transmembrane region" description="Helical" evidence="11">
    <location>
        <begin position="61"/>
        <end position="88"/>
    </location>
</feature>
<sequence length="608" mass="67258">MPLQFTRQSFPLLPLAGLGAAGMIYSLINAEWHMPSTVITLTILLVLIELLPLRLGKINYAFTFPILFALRFATGGEATVIIGVLMLASINMMQGKPWQKVVFNTSSRAVALVLAEFATMLVHPLLGDERLVSHGLIDLAVQCFVFTTVTTVLVRWYLFKNMDGRGSTLSFFLLWLMSISSSFFINGIMLWMAYDPKYAGPGSIGTLFYFIPLVGVTFVVHLLTNLTRANKSLETLFVVSQSINQQNDLPTVLSHVISEATKLVGGSYGMLYLVEEDGTLKRVTGTSEVNLLKRIPMQVGIVGQVAHLGKPMLIHDAERDTRVLRTETQEDTRSLLVVPIHIEDRVVGVMSLGKKQSYAFRDDDVKMMTIFATHAGVAMRNAQYMEEQEKRLLLEERNRLAREIHDGLAQDLASAILQVEMMKRSAPREMELPLTELQEMVRKTATMVRHSIYSLRPAPYSHVGLVPALRAHLDEVRATTGIATHLSAKLQGDRLPSKVSQTVFAICTEAVKNAAKHSKATDLWVTLESDGVTLMVTVKDNGVGFHFGQAILQAAERKSFGIENLHSIADDVGGMLDYVTAPGEGTLVSLEITLEEVECDENSRVAVR</sequence>
<feature type="domain" description="GAF" evidence="12">
    <location>
        <begin position="248"/>
        <end position="389"/>
    </location>
</feature>
<evidence type="ECO:0000256" key="1">
    <source>
        <dbReference type="ARBA" id="ARBA00000085"/>
    </source>
</evidence>